<protein>
    <submittedName>
        <fullName evidence="4">Uncharacterized protein LOC115751743 isoform X1</fullName>
    </submittedName>
    <submittedName>
        <fullName evidence="3">Uncharacterized protein LOC115751743 isoform X2</fullName>
    </submittedName>
</protein>
<name>A0A8B8QGA1_9MYRT</name>
<feature type="region of interest" description="Disordered" evidence="1">
    <location>
        <begin position="244"/>
        <end position="265"/>
    </location>
</feature>
<accession>A0A8B8QGA1</accession>
<dbReference type="OrthoDB" id="1616672at2759"/>
<dbReference type="KEGG" id="rarg:115751743"/>
<dbReference type="RefSeq" id="XP_030545578.1">
    <property type="nucleotide sequence ID" value="XM_030689718.1"/>
</dbReference>
<dbReference type="Proteomes" id="UP000827889">
    <property type="component" value="Chromosome 1"/>
</dbReference>
<evidence type="ECO:0000313" key="2">
    <source>
        <dbReference type="Proteomes" id="UP000827889"/>
    </source>
</evidence>
<keyword evidence="2" id="KW-1185">Reference proteome</keyword>
<evidence type="ECO:0000256" key="1">
    <source>
        <dbReference type="SAM" id="MobiDB-lite"/>
    </source>
</evidence>
<gene>
    <name evidence="3 4" type="primary">LOC115751743</name>
</gene>
<reference evidence="2 4" key="2">
    <citation type="submission" date="2025-05" db="UniProtKB">
        <authorList>
            <consortium name="RefSeq"/>
        </authorList>
    </citation>
    <scope>NUCLEOTIDE SEQUENCE [LARGE SCALE GENOMIC DNA]</scope>
    <source>
        <tissue evidence="4">Leaf</tissue>
    </source>
</reference>
<organism evidence="2 3">
    <name type="scientific">Rhodamnia argentea</name>
    <dbReference type="NCBI Taxonomy" id="178133"/>
    <lineage>
        <taxon>Eukaryota</taxon>
        <taxon>Viridiplantae</taxon>
        <taxon>Streptophyta</taxon>
        <taxon>Embryophyta</taxon>
        <taxon>Tracheophyta</taxon>
        <taxon>Spermatophyta</taxon>
        <taxon>Magnoliopsida</taxon>
        <taxon>eudicotyledons</taxon>
        <taxon>Gunneridae</taxon>
        <taxon>Pentapetalae</taxon>
        <taxon>rosids</taxon>
        <taxon>malvids</taxon>
        <taxon>Myrtales</taxon>
        <taxon>Myrtaceae</taxon>
        <taxon>Myrtoideae</taxon>
        <taxon>Myrteae</taxon>
        <taxon>Australasian group</taxon>
        <taxon>Rhodamnia</taxon>
    </lineage>
</organism>
<proteinExistence type="predicted"/>
<dbReference type="GeneID" id="115751743"/>
<reference evidence="3" key="1">
    <citation type="submission" date="2025-04" db="UniProtKB">
        <authorList>
            <consortium name="RefSeq"/>
        </authorList>
    </citation>
    <scope>IDENTIFICATION</scope>
</reference>
<evidence type="ECO:0000313" key="3">
    <source>
        <dbReference type="RefSeq" id="XP_030545578.1"/>
    </source>
</evidence>
<dbReference type="RefSeq" id="XP_048128063.1">
    <property type="nucleotide sequence ID" value="XM_048272106.1"/>
</dbReference>
<dbReference type="AlphaFoldDB" id="A0A8B8QGA1"/>
<evidence type="ECO:0000313" key="4">
    <source>
        <dbReference type="RefSeq" id="XP_048128063.1"/>
    </source>
</evidence>
<sequence>MRCPVCRTVEEGVWRTFPTRAPRSRRAGALVLQEYVQGPAVRMQPPSGIYWSLDQGWFSGSLSLGNGGPIRHPYSFQYRRRETTHMMMGSVNGSGWASASSHVTSITHLRLGVNRRPNSGYSFQGNVGPNEHYDPLPQGVNSIQPVGLEAPDVALLGEPIFNNSAGSLFGPLAGAAPVGQSMNSPSPAVRPMMRAAINRSSSRGLLPAERTAFQSEGSGTVNIPLPYIGEVVLALSAAVQPGDGVIDGSEDIRSDGEESAEDLSE</sequence>